<dbReference type="CDD" id="cd03017">
    <property type="entry name" value="PRX_BCP"/>
    <property type="match status" value="1"/>
</dbReference>
<dbReference type="InterPro" id="IPR000866">
    <property type="entry name" value="AhpC/TSA"/>
</dbReference>
<dbReference type="PROSITE" id="PS51352">
    <property type="entry name" value="THIOREDOXIN_2"/>
    <property type="match status" value="1"/>
</dbReference>
<dbReference type="EC" id="1.11.1.24" evidence="3"/>
<feature type="domain" description="Thioredoxin" evidence="14">
    <location>
        <begin position="4"/>
        <end position="154"/>
    </location>
</feature>
<dbReference type="NCBIfam" id="NF006960">
    <property type="entry name" value="PRK09437.1"/>
    <property type="match status" value="1"/>
</dbReference>
<evidence type="ECO:0000256" key="9">
    <source>
        <dbReference type="ARBA" id="ARBA00032824"/>
    </source>
</evidence>
<proteinExistence type="inferred from homology"/>
<evidence type="ECO:0000313" key="15">
    <source>
        <dbReference type="EMBL" id="RIH64351.1"/>
    </source>
</evidence>
<dbReference type="InterPro" id="IPR024706">
    <property type="entry name" value="Peroxiredoxin_AhpC-typ"/>
</dbReference>
<gene>
    <name evidence="15" type="ORF">D1164_14770</name>
</gene>
<dbReference type="GO" id="GO:0005737">
    <property type="term" value="C:cytoplasm"/>
    <property type="evidence" value="ECO:0007669"/>
    <property type="project" value="TreeGrafter"/>
</dbReference>
<evidence type="ECO:0000256" key="3">
    <source>
        <dbReference type="ARBA" id="ARBA00013017"/>
    </source>
</evidence>
<protein>
    <recommendedName>
        <fullName evidence="3">thioredoxin-dependent peroxiredoxin</fullName>
        <ecNumber evidence="3">1.11.1.24</ecNumber>
    </recommendedName>
    <alternativeName>
        <fullName evidence="9">Thioredoxin peroxidase</fullName>
    </alternativeName>
    <alternativeName>
        <fullName evidence="11">Thioredoxin-dependent peroxiredoxin Bcp</fullName>
    </alternativeName>
</protein>
<accession>A0A399D104</accession>
<keyword evidence="8" id="KW-0676">Redox-active center</keyword>
<name>A0A399D104_9BACT</name>
<dbReference type="GO" id="GO:0045454">
    <property type="term" value="P:cell redox homeostasis"/>
    <property type="evidence" value="ECO:0007669"/>
    <property type="project" value="TreeGrafter"/>
</dbReference>
<evidence type="ECO:0000256" key="1">
    <source>
        <dbReference type="ARBA" id="ARBA00003330"/>
    </source>
</evidence>
<keyword evidence="7" id="KW-1015">Disulfide bond</keyword>
<evidence type="ECO:0000256" key="8">
    <source>
        <dbReference type="ARBA" id="ARBA00023284"/>
    </source>
</evidence>
<keyword evidence="16" id="KW-1185">Reference proteome</keyword>
<keyword evidence="5" id="KW-0049">Antioxidant</keyword>
<evidence type="ECO:0000256" key="11">
    <source>
        <dbReference type="ARBA" id="ARBA00042639"/>
    </source>
</evidence>
<dbReference type="Proteomes" id="UP000266441">
    <property type="component" value="Unassembled WGS sequence"/>
</dbReference>
<comment type="function">
    <text evidence="1">Thiol-specific peroxidase that catalyzes the reduction of hydrogen peroxide and organic hydroperoxides to water and alcohols, respectively. Plays a role in cell protection against oxidative stress by detoxifying peroxides and as sensor of hydrogen peroxide-mediated signaling events.</text>
</comment>
<dbReference type="PANTHER" id="PTHR42801">
    <property type="entry name" value="THIOREDOXIN-DEPENDENT PEROXIDE REDUCTASE"/>
    <property type="match status" value="1"/>
</dbReference>
<dbReference type="Pfam" id="PF00578">
    <property type="entry name" value="AhpC-TSA"/>
    <property type="match status" value="1"/>
</dbReference>
<evidence type="ECO:0000256" key="5">
    <source>
        <dbReference type="ARBA" id="ARBA00022862"/>
    </source>
</evidence>
<keyword evidence="6 15" id="KW-0560">Oxidoreductase</keyword>
<dbReference type="RefSeq" id="WP_119350776.1">
    <property type="nucleotide sequence ID" value="NZ_QWET01000011.1"/>
</dbReference>
<dbReference type="PANTHER" id="PTHR42801:SF4">
    <property type="entry name" value="AHPC_TSA FAMILY PROTEIN"/>
    <property type="match status" value="1"/>
</dbReference>
<dbReference type="GO" id="GO:0008379">
    <property type="term" value="F:thioredoxin peroxidase activity"/>
    <property type="evidence" value="ECO:0007669"/>
    <property type="project" value="TreeGrafter"/>
</dbReference>
<dbReference type="Gene3D" id="3.40.30.10">
    <property type="entry name" value="Glutaredoxin"/>
    <property type="match status" value="1"/>
</dbReference>
<evidence type="ECO:0000256" key="12">
    <source>
        <dbReference type="ARBA" id="ARBA00049091"/>
    </source>
</evidence>
<dbReference type="InterPro" id="IPR050924">
    <property type="entry name" value="Peroxiredoxin_BCP/PrxQ"/>
</dbReference>
<dbReference type="FunFam" id="3.40.30.10:FF:000007">
    <property type="entry name" value="Thioredoxin-dependent thiol peroxidase"/>
    <property type="match status" value="1"/>
</dbReference>
<dbReference type="EMBL" id="QWET01000011">
    <property type="protein sequence ID" value="RIH64351.1"/>
    <property type="molecule type" value="Genomic_DNA"/>
</dbReference>
<evidence type="ECO:0000256" key="7">
    <source>
        <dbReference type="ARBA" id="ARBA00023157"/>
    </source>
</evidence>
<comment type="catalytic activity">
    <reaction evidence="12">
        <text>a hydroperoxide + [thioredoxin]-dithiol = an alcohol + [thioredoxin]-disulfide + H2O</text>
        <dbReference type="Rhea" id="RHEA:62620"/>
        <dbReference type="Rhea" id="RHEA-COMP:10698"/>
        <dbReference type="Rhea" id="RHEA-COMP:10700"/>
        <dbReference type="ChEBI" id="CHEBI:15377"/>
        <dbReference type="ChEBI" id="CHEBI:29950"/>
        <dbReference type="ChEBI" id="CHEBI:30879"/>
        <dbReference type="ChEBI" id="CHEBI:35924"/>
        <dbReference type="ChEBI" id="CHEBI:50058"/>
        <dbReference type="EC" id="1.11.1.24"/>
    </reaction>
</comment>
<keyword evidence="4 15" id="KW-0575">Peroxidase</keyword>
<evidence type="ECO:0000313" key="16">
    <source>
        <dbReference type="Proteomes" id="UP000266441"/>
    </source>
</evidence>
<evidence type="ECO:0000256" key="13">
    <source>
        <dbReference type="PIRSR" id="PIRSR000239-1"/>
    </source>
</evidence>
<dbReference type="GO" id="GO:0034599">
    <property type="term" value="P:cellular response to oxidative stress"/>
    <property type="evidence" value="ECO:0007669"/>
    <property type="project" value="TreeGrafter"/>
</dbReference>
<feature type="active site" description="Cysteine sulfenic acid (-SOH) intermediate; for peroxidase activity" evidence="13">
    <location>
        <position position="46"/>
    </location>
</feature>
<dbReference type="PIRSF" id="PIRSF000239">
    <property type="entry name" value="AHPC"/>
    <property type="match status" value="1"/>
</dbReference>
<dbReference type="InterPro" id="IPR013766">
    <property type="entry name" value="Thioredoxin_domain"/>
</dbReference>
<comment type="subunit">
    <text evidence="2">Monomer.</text>
</comment>
<dbReference type="AlphaFoldDB" id="A0A399D104"/>
<evidence type="ECO:0000256" key="2">
    <source>
        <dbReference type="ARBA" id="ARBA00011245"/>
    </source>
</evidence>
<organism evidence="15 16">
    <name type="scientific">Mariniphaga sediminis</name>
    <dbReference type="NCBI Taxonomy" id="1628158"/>
    <lineage>
        <taxon>Bacteria</taxon>
        <taxon>Pseudomonadati</taxon>
        <taxon>Bacteroidota</taxon>
        <taxon>Bacteroidia</taxon>
        <taxon>Marinilabiliales</taxon>
        <taxon>Prolixibacteraceae</taxon>
        <taxon>Mariniphaga</taxon>
    </lineage>
</organism>
<evidence type="ECO:0000256" key="6">
    <source>
        <dbReference type="ARBA" id="ARBA00023002"/>
    </source>
</evidence>
<sequence>MTKLKVGSKAPDFSGVNQEGEKVGLSDFSGKKLVLYFYPKDNTPGCTAESCNLNENYDVWLEKGFEVLGVSPDSVKSHQKFRDKYGLKFDLIADTDKNIAQAYGVWAEKSMFGKKYMGILRTTFVVDENGIIREIFDKVKTKDHTDQIFKKMNL</sequence>
<evidence type="ECO:0000256" key="10">
    <source>
        <dbReference type="ARBA" id="ARBA00038489"/>
    </source>
</evidence>
<evidence type="ECO:0000259" key="14">
    <source>
        <dbReference type="PROSITE" id="PS51352"/>
    </source>
</evidence>
<dbReference type="OrthoDB" id="9812811at2"/>
<comment type="similarity">
    <text evidence="10">Belongs to the peroxiredoxin family. BCP/PrxQ subfamily.</text>
</comment>
<evidence type="ECO:0000256" key="4">
    <source>
        <dbReference type="ARBA" id="ARBA00022559"/>
    </source>
</evidence>
<comment type="caution">
    <text evidence="15">The sequence shown here is derived from an EMBL/GenBank/DDBJ whole genome shotgun (WGS) entry which is preliminary data.</text>
</comment>
<dbReference type="SUPFAM" id="SSF52833">
    <property type="entry name" value="Thioredoxin-like"/>
    <property type="match status" value="1"/>
</dbReference>
<dbReference type="InterPro" id="IPR036249">
    <property type="entry name" value="Thioredoxin-like_sf"/>
</dbReference>
<reference evidence="15 16" key="1">
    <citation type="journal article" date="2015" name="Int. J. Syst. Evol. Microbiol.">
        <title>Mariniphaga sediminis sp. nov., isolated from coastal sediment.</title>
        <authorList>
            <person name="Wang F.Q."/>
            <person name="Shen Q.Y."/>
            <person name="Chen G.J."/>
            <person name="Du Z.J."/>
        </authorList>
    </citation>
    <scope>NUCLEOTIDE SEQUENCE [LARGE SCALE GENOMIC DNA]</scope>
    <source>
        <strain evidence="15 16">SY21</strain>
    </source>
</reference>